<evidence type="ECO:0000313" key="3">
    <source>
        <dbReference type="Proteomes" id="UP000662904"/>
    </source>
</evidence>
<name>A0A8A0RHJ1_9FIRM</name>
<accession>A0A8A0RHJ1</accession>
<sequence length="158" mass="16479">MPKTVIGVFDSKDQAERAVNEMRNSGFSTEEISLVAKDDRNRGRQEEGTTMNNIGDGTTTGGVLGGLAGLALGAGALAIPGLGPIMAAGPIAGMLSGAATGGIAGGLIDWGIPEERGRHYEERVRQGKILAAVRTDDRKVQEAAEILRRNGARDVETH</sequence>
<dbReference type="AlphaFoldDB" id="A0A8A0RHJ1"/>
<dbReference type="EMBL" id="CP059066">
    <property type="protein sequence ID" value="QSQ07695.1"/>
    <property type="molecule type" value="Genomic_DNA"/>
</dbReference>
<protein>
    <recommendedName>
        <fullName evidence="1">General stress protein 17M-like domain-containing protein</fullName>
    </recommendedName>
</protein>
<dbReference type="RefSeq" id="WP_206707954.1">
    <property type="nucleotide sequence ID" value="NZ_CP059066.1"/>
</dbReference>
<evidence type="ECO:0000259" key="1">
    <source>
        <dbReference type="Pfam" id="PF11181"/>
    </source>
</evidence>
<organism evidence="2 3">
    <name type="scientific">Koleobacter methoxysyntrophicus</name>
    <dbReference type="NCBI Taxonomy" id="2751313"/>
    <lineage>
        <taxon>Bacteria</taxon>
        <taxon>Bacillati</taxon>
        <taxon>Bacillota</taxon>
        <taxon>Clostridia</taxon>
        <taxon>Koleobacterales</taxon>
        <taxon>Koleobacteraceae</taxon>
        <taxon>Koleobacter</taxon>
    </lineage>
</organism>
<dbReference type="PANTHER" id="PTHR36109:SF2">
    <property type="entry name" value="MEMBRANE PROTEIN"/>
    <property type="match status" value="1"/>
</dbReference>
<proteinExistence type="predicted"/>
<dbReference type="Pfam" id="PF11181">
    <property type="entry name" value="YflT"/>
    <property type="match status" value="1"/>
</dbReference>
<dbReference type="KEGG" id="kme:H0A61_00011"/>
<dbReference type="InterPro" id="IPR025889">
    <property type="entry name" value="GSP17M-like_dom"/>
</dbReference>
<dbReference type="InterPro" id="IPR052948">
    <property type="entry name" value="Low_temp-induced_all0457"/>
</dbReference>
<dbReference type="PANTHER" id="PTHR36109">
    <property type="entry name" value="MEMBRANE PROTEIN-RELATED"/>
    <property type="match status" value="1"/>
</dbReference>
<gene>
    <name evidence="2" type="ORF">H0A61_00011</name>
</gene>
<reference evidence="2" key="1">
    <citation type="submission" date="2020-07" db="EMBL/GenBank/DDBJ databases">
        <title>Koleobacter methoxysyntrophicus gen. nov., sp. nov., a novel anaerobic bacterium isolated from deep subsurface oil field and proposal of Koleobacterales ord. nov. in the phylum Firmicutes.</title>
        <authorList>
            <person name="Sakamoto S."/>
            <person name="Tamaki H."/>
        </authorList>
    </citation>
    <scope>NUCLEOTIDE SEQUENCE</scope>
    <source>
        <strain evidence="2">NRmbB1</strain>
    </source>
</reference>
<dbReference type="Proteomes" id="UP000662904">
    <property type="component" value="Chromosome"/>
</dbReference>
<feature type="domain" description="General stress protein 17M-like" evidence="1">
    <location>
        <begin position="5"/>
        <end position="71"/>
    </location>
</feature>
<keyword evidence="3" id="KW-1185">Reference proteome</keyword>
<evidence type="ECO:0000313" key="2">
    <source>
        <dbReference type="EMBL" id="QSQ07695.1"/>
    </source>
</evidence>